<reference evidence="2" key="2">
    <citation type="journal article" date="2021" name="PeerJ">
        <title>Extensive microbial diversity within the chicken gut microbiome revealed by metagenomics and culture.</title>
        <authorList>
            <person name="Gilroy R."/>
            <person name="Ravi A."/>
            <person name="Getino M."/>
            <person name="Pursley I."/>
            <person name="Horton D.L."/>
            <person name="Alikhan N.F."/>
            <person name="Baker D."/>
            <person name="Gharbi K."/>
            <person name="Hall N."/>
            <person name="Watson M."/>
            <person name="Adriaenssens E.M."/>
            <person name="Foster-Nyarko E."/>
            <person name="Jarju S."/>
            <person name="Secka A."/>
            <person name="Antonio M."/>
            <person name="Oren A."/>
            <person name="Chaudhuri R.R."/>
            <person name="La Ragione R."/>
            <person name="Hildebrand F."/>
            <person name="Pallen M.J."/>
        </authorList>
    </citation>
    <scope>NUCLEOTIDE SEQUENCE</scope>
    <source>
        <strain evidence="2">CHK199-13235</strain>
    </source>
</reference>
<comment type="caution">
    <text evidence="2">The sequence shown here is derived from an EMBL/GenBank/DDBJ whole genome shotgun (WGS) entry which is preliminary data.</text>
</comment>
<dbReference type="EMBL" id="DVJP01000049">
    <property type="protein sequence ID" value="HIS76606.1"/>
    <property type="molecule type" value="Genomic_DNA"/>
</dbReference>
<protein>
    <submittedName>
        <fullName evidence="2">Uncharacterized protein</fullName>
    </submittedName>
</protein>
<feature type="region of interest" description="Disordered" evidence="1">
    <location>
        <begin position="20"/>
        <end position="72"/>
    </location>
</feature>
<feature type="compositionally biased region" description="Basic and acidic residues" evidence="1">
    <location>
        <begin position="35"/>
        <end position="72"/>
    </location>
</feature>
<gene>
    <name evidence="2" type="ORF">IAB51_07325</name>
</gene>
<dbReference type="Proteomes" id="UP000824002">
    <property type="component" value="Unassembled WGS sequence"/>
</dbReference>
<evidence type="ECO:0000313" key="2">
    <source>
        <dbReference type="EMBL" id="HIS76606.1"/>
    </source>
</evidence>
<reference evidence="2" key="1">
    <citation type="submission" date="2020-10" db="EMBL/GenBank/DDBJ databases">
        <authorList>
            <person name="Gilroy R."/>
        </authorList>
    </citation>
    <scope>NUCLEOTIDE SEQUENCE</scope>
    <source>
        <strain evidence="2">CHK199-13235</strain>
    </source>
</reference>
<accession>A0A9D1FMJ4</accession>
<sequence>MKMSGYTMTVNRYDYQRKMRESAANRAEAQAAKESLQREQARSREMERKRREAEEAAARSRKEAAAARAETADLNRRFNQQIDQLSRRQQAEQAQIRQDFESIRLTMGQMNTRIHDVSAQIQNLSKETAAQFRAVAAQKESARDAAACAIKELQGQLKEMEGLSPGRFEGGRFSTLRQQLEAGEASLRAGNAEAALGTANVCLPEAYALKGRLIIQNQQFADALLFLRREASALQAELETLGSRQVSFELGGERVTRPCDVNFWTRGAVSELQTRFAKQMELLSRVEEDESIGFSGLDEIAAALAAVREEAGVATEQATTALIRSEAAMQQALAINDVMTASSWQREIADYCGGDEREDMSLVYGDGNGNRVAFRIGGNDSGKPNVDFIVYDAEDDYARARQASEQIGQLLHEEIGAKPDAQHDCRKAPDLEQFTAAV</sequence>
<evidence type="ECO:0000313" key="3">
    <source>
        <dbReference type="Proteomes" id="UP000824002"/>
    </source>
</evidence>
<evidence type="ECO:0000256" key="1">
    <source>
        <dbReference type="SAM" id="MobiDB-lite"/>
    </source>
</evidence>
<organism evidence="2 3">
    <name type="scientific">Candidatus Merdivicinus excrementipullorum</name>
    <dbReference type="NCBI Taxonomy" id="2840867"/>
    <lineage>
        <taxon>Bacteria</taxon>
        <taxon>Bacillati</taxon>
        <taxon>Bacillota</taxon>
        <taxon>Clostridia</taxon>
        <taxon>Eubacteriales</taxon>
        <taxon>Oscillospiraceae</taxon>
        <taxon>Oscillospiraceae incertae sedis</taxon>
        <taxon>Candidatus Merdivicinus</taxon>
    </lineage>
</organism>
<dbReference type="AlphaFoldDB" id="A0A9D1FMJ4"/>
<proteinExistence type="predicted"/>
<name>A0A9D1FMJ4_9FIRM</name>